<dbReference type="InterPro" id="IPR036513">
    <property type="entry name" value="STAS_dom_sf"/>
</dbReference>
<dbReference type="Proteomes" id="UP000028864">
    <property type="component" value="Unassembled WGS sequence"/>
</dbReference>
<dbReference type="RefSeq" id="WP_030134484.1">
    <property type="nucleotide sequence ID" value="NZ_JAKNRE010000002.1"/>
</dbReference>
<organism evidence="2 3">
    <name type="scientific">Mycolicibacterium neoaurum</name>
    <name type="common">Mycobacterium neoaurum</name>
    <dbReference type="NCBI Taxonomy" id="1795"/>
    <lineage>
        <taxon>Bacteria</taxon>
        <taxon>Bacillati</taxon>
        <taxon>Actinomycetota</taxon>
        <taxon>Actinomycetes</taxon>
        <taxon>Mycobacteriales</taxon>
        <taxon>Mycobacteriaceae</taxon>
        <taxon>Mycolicibacterium</taxon>
    </lineage>
</organism>
<dbReference type="PANTHER" id="PTHR33495:SF13">
    <property type="entry name" value="ANTI-SIGMA-F FACTOR ANTAGONIST RSFB"/>
    <property type="match status" value="1"/>
</dbReference>
<dbReference type="SUPFAM" id="SSF52091">
    <property type="entry name" value="SpoIIaa-like"/>
    <property type="match status" value="1"/>
</dbReference>
<accession>A0AAV2WR14</accession>
<dbReference type="EMBL" id="LK021342">
    <property type="protein sequence ID" value="CDQ46835.1"/>
    <property type="molecule type" value="Genomic_DNA"/>
</dbReference>
<feature type="domain" description="STAS" evidence="1">
    <location>
        <begin position="7"/>
        <end position="115"/>
    </location>
</feature>
<reference evidence="2" key="2">
    <citation type="submission" date="2015-09" db="EMBL/GenBank/DDBJ databases">
        <title>Draft genome sequence of Mycobacterium neoaurum DSM 44074.</title>
        <authorList>
            <person name="Croce O."/>
            <person name="Robert C."/>
            <person name="Raoult D."/>
            <person name="Drancourt M."/>
        </authorList>
    </citation>
    <scope>NUCLEOTIDE SEQUENCE</scope>
    <source>
        <strain evidence="2">DSM 44074</strain>
    </source>
</reference>
<dbReference type="PANTHER" id="PTHR33495">
    <property type="entry name" value="ANTI-SIGMA FACTOR ANTAGONIST TM_1081-RELATED-RELATED"/>
    <property type="match status" value="1"/>
</dbReference>
<protein>
    <submittedName>
        <fullName evidence="2">Anti-anti-sigma factor</fullName>
    </submittedName>
</protein>
<dbReference type="CDD" id="cd07043">
    <property type="entry name" value="STAS_anti-anti-sigma_factors"/>
    <property type="match status" value="1"/>
</dbReference>
<evidence type="ECO:0000259" key="1">
    <source>
        <dbReference type="PROSITE" id="PS50801"/>
    </source>
</evidence>
<dbReference type="InterPro" id="IPR002645">
    <property type="entry name" value="STAS_dom"/>
</dbReference>
<proteinExistence type="predicted"/>
<evidence type="ECO:0000313" key="2">
    <source>
        <dbReference type="EMBL" id="CDQ46835.1"/>
    </source>
</evidence>
<dbReference type="PROSITE" id="PS50801">
    <property type="entry name" value="STAS"/>
    <property type="match status" value="1"/>
</dbReference>
<evidence type="ECO:0000313" key="3">
    <source>
        <dbReference type="Proteomes" id="UP000028864"/>
    </source>
</evidence>
<gene>
    <name evidence="2" type="ORF">BN1047_04749</name>
</gene>
<dbReference type="GO" id="GO:0043856">
    <property type="term" value="F:anti-sigma factor antagonist activity"/>
    <property type="evidence" value="ECO:0007669"/>
    <property type="project" value="TreeGrafter"/>
</dbReference>
<sequence length="120" mass="11861">MVSGSHCDIGLRQIGTVTVVGVVGTLDSVTAPQLESAIADAVATASDGVVIDLGGVDFLSSAGMGVLMGAHADITPARRFAVVADGPATSRPLRLVGIADVVGLFATLDEALDTVTGGDV</sequence>
<dbReference type="AlphaFoldDB" id="A0AAV2WR14"/>
<dbReference type="Gene3D" id="3.30.750.24">
    <property type="entry name" value="STAS domain"/>
    <property type="match status" value="1"/>
</dbReference>
<reference evidence="2" key="1">
    <citation type="submission" date="2014-05" db="EMBL/GenBank/DDBJ databases">
        <authorList>
            <person name="Urmite Genomes"/>
        </authorList>
    </citation>
    <scope>NUCLEOTIDE SEQUENCE</scope>
    <source>
        <strain evidence="2">DSM 44074</strain>
    </source>
</reference>
<name>A0AAV2WR14_MYCNE</name>
<dbReference type="Pfam" id="PF01740">
    <property type="entry name" value="STAS"/>
    <property type="match status" value="1"/>
</dbReference>